<organism evidence="3">
    <name type="scientific">Planktothricoides raciborskii GIHE-MW2</name>
    <dbReference type="NCBI Taxonomy" id="2792601"/>
    <lineage>
        <taxon>Bacteria</taxon>
        <taxon>Bacillati</taxon>
        <taxon>Cyanobacteriota</taxon>
        <taxon>Cyanophyceae</taxon>
        <taxon>Oscillatoriophycideae</taxon>
        <taxon>Oscillatoriales</taxon>
        <taxon>Oscillatoriaceae</taxon>
        <taxon>Planktothricoides</taxon>
    </lineage>
</organism>
<name>A0AAU8JJC7_9CYAN</name>
<keyword evidence="2" id="KW-0812">Transmembrane</keyword>
<evidence type="ECO:0000313" key="3">
    <source>
        <dbReference type="EMBL" id="XCM38535.1"/>
    </source>
</evidence>
<keyword evidence="1" id="KW-0175">Coiled coil</keyword>
<sequence>MTSAYILILAILVLGGLLATLGDRLGTKVGKARLSLFNLRPKQTATVVTIITGTIISASTLGILFATSKSLRVGIFQLDEKLRELRQARQELTEVTLQKTQVEQQLAQAQKEQTQAQKKLDAINQYLQQAINRQSETAVKLNQAESKLSQVETDFQRAKTQLGLIESQYQRAQSQLATFSEQAQNLRREIQKLQREQQELLRQKEEVQLQIAQRDQEIAQREAEIQKRDQEITQQKRQIAEQESQIMAKQSQIDQQTAQIMAKQSQIDQQTAQIMAKQSQIDQQTAQIDQQKQELTEQQQQIDLRQAEIAQRDRVIAERENRLKELERQQAFLEKDIQNLEQNFQFLREGNFAILRNQVLASGVVRVLQPLGARQAAEELLREANLAAIQRIRPGTNVAQEQVVQITATEFERLVEQINNGQPYVVRIMSAANYLVGEKIVQVFADAAVNKIVFFRGEILAGTSVSPATMTDAELRQRLDLLLASASFRARRAGMLGEPIQIAEGRLTLLEFIEQLKQYNQEVIVQAIVSDVTYTSGPLKINLVVVQDGQIMLNN</sequence>
<keyword evidence="2" id="KW-1133">Transmembrane helix</keyword>
<gene>
    <name evidence="3" type="ORF">ABWT76_001388</name>
</gene>
<evidence type="ECO:0000256" key="2">
    <source>
        <dbReference type="SAM" id="Phobius"/>
    </source>
</evidence>
<feature type="transmembrane region" description="Helical" evidence="2">
    <location>
        <begin position="46"/>
        <end position="66"/>
    </location>
</feature>
<dbReference type="AlphaFoldDB" id="A0AAU8JJC7"/>
<dbReference type="InterPro" id="IPR021435">
    <property type="entry name" value="DUF3084"/>
</dbReference>
<protein>
    <submittedName>
        <fullName evidence="3">DUF3084 domain-containing protein</fullName>
    </submittedName>
</protein>
<evidence type="ECO:0000256" key="1">
    <source>
        <dbReference type="SAM" id="Coils"/>
    </source>
</evidence>
<dbReference type="EMBL" id="CP159837">
    <property type="protein sequence ID" value="XCM38535.1"/>
    <property type="molecule type" value="Genomic_DNA"/>
</dbReference>
<proteinExistence type="predicted"/>
<dbReference type="Gene3D" id="1.10.287.1490">
    <property type="match status" value="1"/>
</dbReference>
<keyword evidence="2" id="KW-0472">Membrane</keyword>
<reference evidence="3" key="1">
    <citation type="submission" date="2024-07" db="EMBL/GenBank/DDBJ databases">
        <authorList>
            <person name="Kim Y.J."/>
            <person name="Jeong J.Y."/>
        </authorList>
    </citation>
    <scope>NUCLEOTIDE SEQUENCE</scope>
    <source>
        <strain evidence="3">GIHE-MW2</strain>
    </source>
</reference>
<dbReference type="RefSeq" id="WP_354635849.1">
    <property type="nucleotide sequence ID" value="NZ_CP159837.1"/>
</dbReference>
<feature type="coiled-coil region" evidence="1">
    <location>
        <begin position="75"/>
        <end position="350"/>
    </location>
</feature>
<accession>A0AAU8JJC7</accession>
<dbReference type="Pfam" id="PF11283">
    <property type="entry name" value="DUF3084"/>
    <property type="match status" value="1"/>
</dbReference>